<dbReference type="HOGENOM" id="CLU_2596671_0_0_1"/>
<keyword evidence="2" id="KW-1185">Reference proteome</keyword>
<organism evidence="1 2">
    <name type="scientific">Pisolithus tinctorius Marx 270</name>
    <dbReference type="NCBI Taxonomy" id="870435"/>
    <lineage>
        <taxon>Eukaryota</taxon>
        <taxon>Fungi</taxon>
        <taxon>Dikarya</taxon>
        <taxon>Basidiomycota</taxon>
        <taxon>Agaricomycotina</taxon>
        <taxon>Agaricomycetes</taxon>
        <taxon>Agaricomycetidae</taxon>
        <taxon>Boletales</taxon>
        <taxon>Sclerodermatineae</taxon>
        <taxon>Pisolithaceae</taxon>
        <taxon>Pisolithus</taxon>
    </lineage>
</organism>
<feature type="non-terminal residue" evidence="1">
    <location>
        <position position="1"/>
    </location>
</feature>
<name>A0A0C3N1I3_PISTI</name>
<accession>A0A0C3N1I3</accession>
<evidence type="ECO:0000313" key="2">
    <source>
        <dbReference type="Proteomes" id="UP000054217"/>
    </source>
</evidence>
<sequence length="80" mass="8736">ARPHPDVRANTLDLMNEVRYWGAQNVGVHNPFPVTSSTSRAEESGGSLMVQHPQLLPYDARSLCAGDAVQMGCANLPRFE</sequence>
<dbReference type="Proteomes" id="UP000054217">
    <property type="component" value="Unassembled WGS sequence"/>
</dbReference>
<dbReference type="AlphaFoldDB" id="A0A0C3N1I3"/>
<dbReference type="EMBL" id="KN832082">
    <property type="protein sequence ID" value="KIN94934.1"/>
    <property type="molecule type" value="Genomic_DNA"/>
</dbReference>
<proteinExistence type="predicted"/>
<reference evidence="1 2" key="1">
    <citation type="submission" date="2014-04" db="EMBL/GenBank/DDBJ databases">
        <authorList>
            <consortium name="DOE Joint Genome Institute"/>
            <person name="Kuo A."/>
            <person name="Kohler A."/>
            <person name="Costa M.D."/>
            <person name="Nagy L.G."/>
            <person name="Floudas D."/>
            <person name="Copeland A."/>
            <person name="Barry K.W."/>
            <person name="Cichocki N."/>
            <person name="Veneault-Fourrey C."/>
            <person name="LaButti K."/>
            <person name="Lindquist E.A."/>
            <person name="Lipzen A."/>
            <person name="Lundell T."/>
            <person name="Morin E."/>
            <person name="Murat C."/>
            <person name="Sun H."/>
            <person name="Tunlid A."/>
            <person name="Henrissat B."/>
            <person name="Grigoriev I.V."/>
            <person name="Hibbett D.S."/>
            <person name="Martin F."/>
            <person name="Nordberg H.P."/>
            <person name="Cantor M.N."/>
            <person name="Hua S.X."/>
        </authorList>
    </citation>
    <scope>NUCLEOTIDE SEQUENCE [LARGE SCALE GENOMIC DNA]</scope>
    <source>
        <strain evidence="1 2">Marx 270</strain>
    </source>
</reference>
<evidence type="ECO:0000313" key="1">
    <source>
        <dbReference type="EMBL" id="KIN94934.1"/>
    </source>
</evidence>
<protein>
    <submittedName>
        <fullName evidence="1">Uncharacterized protein</fullName>
    </submittedName>
</protein>
<reference evidence="2" key="2">
    <citation type="submission" date="2015-01" db="EMBL/GenBank/DDBJ databases">
        <title>Evolutionary Origins and Diversification of the Mycorrhizal Mutualists.</title>
        <authorList>
            <consortium name="DOE Joint Genome Institute"/>
            <consortium name="Mycorrhizal Genomics Consortium"/>
            <person name="Kohler A."/>
            <person name="Kuo A."/>
            <person name="Nagy L.G."/>
            <person name="Floudas D."/>
            <person name="Copeland A."/>
            <person name="Barry K.W."/>
            <person name="Cichocki N."/>
            <person name="Veneault-Fourrey C."/>
            <person name="LaButti K."/>
            <person name="Lindquist E.A."/>
            <person name="Lipzen A."/>
            <person name="Lundell T."/>
            <person name="Morin E."/>
            <person name="Murat C."/>
            <person name="Riley R."/>
            <person name="Ohm R."/>
            <person name="Sun H."/>
            <person name="Tunlid A."/>
            <person name="Henrissat B."/>
            <person name="Grigoriev I.V."/>
            <person name="Hibbett D.S."/>
            <person name="Martin F."/>
        </authorList>
    </citation>
    <scope>NUCLEOTIDE SEQUENCE [LARGE SCALE GENOMIC DNA]</scope>
    <source>
        <strain evidence="2">Marx 270</strain>
    </source>
</reference>
<dbReference type="InParanoid" id="A0A0C3N1I3"/>
<gene>
    <name evidence="1" type="ORF">M404DRAFT_1007948</name>
</gene>